<accession>A0A2H0VBP1</accession>
<evidence type="ECO:0000259" key="17">
    <source>
        <dbReference type="PROSITE" id="PS51387"/>
    </source>
</evidence>
<gene>
    <name evidence="16" type="primary">murB</name>
    <name evidence="18" type="ORF">COT92_00590</name>
</gene>
<evidence type="ECO:0000256" key="14">
    <source>
        <dbReference type="ARBA" id="ARBA00023316"/>
    </source>
</evidence>
<sequence length="369" mass="41144">MKILKNIKLAPYTTFKIGGEARYFCEARDQFDALAAFEFAKEKKVPVFLLGGGSNVLVSDEGFKGLVMRIVNKGIEIISESQHQVLLKVASGEVWDDVVSFAVGNNWWGMENLSHIPGSTGAIAVQNVGAYGQEAKNLIELVTIFDTVDHTIKNIELPECEFGYRRSIFNKKEKGRYIIFYITFRLSKLANPILEYRDLYAKFKGQKKPLIDEIRKEIIKIRDMKYPFPVKAKNGNAGSFFKNPILNAGQFNVLKAVLGSNFGPETAEKLQSRVFITSHSSSFRGEEYKVPAAFLLEICGLKDVQVGGAKINHNQPLIVLNETGKATAKDVLSLAKKVLLAVYAKIGVKLLPEPELVGFSKKDLENLYI</sequence>
<dbReference type="GO" id="GO:0005829">
    <property type="term" value="C:cytosol"/>
    <property type="evidence" value="ECO:0007669"/>
    <property type="project" value="TreeGrafter"/>
</dbReference>
<feature type="active site" evidence="16">
    <location>
        <position position="165"/>
    </location>
</feature>
<comment type="similarity">
    <text evidence="16">Belongs to the MurB family.</text>
</comment>
<dbReference type="NCBIfam" id="TIGR00179">
    <property type="entry name" value="murB"/>
    <property type="match status" value="1"/>
</dbReference>
<evidence type="ECO:0000256" key="10">
    <source>
        <dbReference type="ARBA" id="ARBA00022960"/>
    </source>
</evidence>
<keyword evidence="7 16" id="KW-0285">Flavoprotein</keyword>
<dbReference type="InterPro" id="IPR003170">
    <property type="entry name" value="MurB"/>
</dbReference>
<evidence type="ECO:0000256" key="2">
    <source>
        <dbReference type="ARBA" id="ARBA00003921"/>
    </source>
</evidence>
<keyword evidence="10 16" id="KW-0133">Cell shape</keyword>
<keyword evidence="14 16" id="KW-0961">Cell wall biogenesis/degradation</keyword>
<comment type="pathway">
    <text evidence="4 16">Cell wall biogenesis; peptidoglycan biosynthesis.</text>
</comment>
<evidence type="ECO:0000256" key="7">
    <source>
        <dbReference type="ARBA" id="ARBA00022630"/>
    </source>
</evidence>
<evidence type="ECO:0000256" key="9">
    <source>
        <dbReference type="ARBA" id="ARBA00022857"/>
    </source>
</evidence>
<evidence type="ECO:0000256" key="4">
    <source>
        <dbReference type="ARBA" id="ARBA00004752"/>
    </source>
</evidence>
<proteinExistence type="inferred from homology"/>
<comment type="cofactor">
    <cofactor evidence="1 16">
        <name>FAD</name>
        <dbReference type="ChEBI" id="CHEBI:57692"/>
    </cofactor>
</comment>
<name>A0A2H0VBP1_9BACT</name>
<evidence type="ECO:0000256" key="15">
    <source>
        <dbReference type="ARBA" id="ARBA00048914"/>
    </source>
</evidence>
<dbReference type="PROSITE" id="PS51387">
    <property type="entry name" value="FAD_PCMH"/>
    <property type="match status" value="1"/>
</dbReference>
<dbReference type="Proteomes" id="UP000230922">
    <property type="component" value="Unassembled WGS sequence"/>
</dbReference>
<dbReference type="InterPro" id="IPR016167">
    <property type="entry name" value="FAD-bd_PCMH_sub1"/>
</dbReference>
<dbReference type="UniPathway" id="UPA00219"/>
<comment type="subcellular location">
    <subcellularLocation>
        <location evidence="3 16">Cytoplasm</location>
    </subcellularLocation>
</comment>
<dbReference type="InterPro" id="IPR011601">
    <property type="entry name" value="MurB_C"/>
</dbReference>
<protein>
    <recommendedName>
        <fullName evidence="16">UDP-N-acetylenolpyruvoylglucosamine reductase</fullName>
        <ecNumber evidence="16">1.3.1.98</ecNumber>
    </recommendedName>
    <alternativeName>
        <fullName evidence="16">UDP-N-acetylmuramate dehydrogenase</fullName>
    </alternativeName>
</protein>
<dbReference type="Pfam" id="PF01565">
    <property type="entry name" value="FAD_binding_4"/>
    <property type="match status" value="1"/>
</dbReference>
<dbReference type="InterPro" id="IPR016169">
    <property type="entry name" value="FAD-bd_PCMH_sub2"/>
</dbReference>
<comment type="caution">
    <text evidence="18">The sequence shown here is derived from an EMBL/GenBank/DDBJ whole genome shotgun (WGS) entry which is preliminary data.</text>
</comment>
<comment type="catalytic activity">
    <reaction evidence="15 16">
        <text>UDP-N-acetyl-alpha-D-muramate + NADP(+) = UDP-N-acetyl-3-O-(1-carboxyvinyl)-alpha-D-glucosamine + NADPH + H(+)</text>
        <dbReference type="Rhea" id="RHEA:12248"/>
        <dbReference type="ChEBI" id="CHEBI:15378"/>
        <dbReference type="ChEBI" id="CHEBI:57783"/>
        <dbReference type="ChEBI" id="CHEBI:58349"/>
        <dbReference type="ChEBI" id="CHEBI:68483"/>
        <dbReference type="ChEBI" id="CHEBI:70757"/>
        <dbReference type="EC" id="1.3.1.98"/>
    </reaction>
</comment>
<dbReference type="EC" id="1.3.1.98" evidence="16"/>
<dbReference type="SUPFAM" id="SSF56176">
    <property type="entry name" value="FAD-binding/transporter-associated domain-like"/>
    <property type="match status" value="1"/>
</dbReference>
<comment type="function">
    <text evidence="2 16">Cell wall formation.</text>
</comment>
<keyword evidence="6 16" id="KW-0132">Cell division</keyword>
<dbReference type="NCBIfam" id="NF000755">
    <property type="entry name" value="PRK00046.1"/>
    <property type="match status" value="1"/>
</dbReference>
<keyword evidence="13 16" id="KW-0131">Cell cycle</keyword>
<dbReference type="GO" id="GO:0051301">
    <property type="term" value="P:cell division"/>
    <property type="evidence" value="ECO:0007669"/>
    <property type="project" value="UniProtKB-KW"/>
</dbReference>
<dbReference type="GO" id="GO:0009252">
    <property type="term" value="P:peptidoglycan biosynthetic process"/>
    <property type="evidence" value="ECO:0007669"/>
    <property type="project" value="UniProtKB-UniRule"/>
</dbReference>
<evidence type="ECO:0000256" key="11">
    <source>
        <dbReference type="ARBA" id="ARBA00022984"/>
    </source>
</evidence>
<evidence type="ECO:0000313" key="18">
    <source>
        <dbReference type="EMBL" id="PIR96537.1"/>
    </source>
</evidence>
<dbReference type="InterPro" id="IPR016166">
    <property type="entry name" value="FAD-bd_PCMH"/>
</dbReference>
<feature type="active site" description="Proton donor" evidence="16">
    <location>
        <position position="239"/>
    </location>
</feature>
<dbReference type="InterPro" id="IPR036635">
    <property type="entry name" value="MurB_C_sf"/>
</dbReference>
<evidence type="ECO:0000256" key="13">
    <source>
        <dbReference type="ARBA" id="ARBA00023306"/>
    </source>
</evidence>
<evidence type="ECO:0000256" key="8">
    <source>
        <dbReference type="ARBA" id="ARBA00022827"/>
    </source>
</evidence>
<evidence type="ECO:0000256" key="5">
    <source>
        <dbReference type="ARBA" id="ARBA00022490"/>
    </source>
</evidence>
<dbReference type="PANTHER" id="PTHR21071">
    <property type="entry name" value="UDP-N-ACETYLENOLPYRUVOYLGLUCOSAMINE REDUCTASE"/>
    <property type="match status" value="1"/>
</dbReference>
<evidence type="ECO:0000256" key="12">
    <source>
        <dbReference type="ARBA" id="ARBA00023002"/>
    </source>
</evidence>
<dbReference type="Gene3D" id="3.30.43.10">
    <property type="entry name" value="Uridine Diphospho-n-acetylenolpyruvylglucosamine Reductase, domain 2"/>
    <property type="match status" value="1"/>
</dbReference>
<evidence type="ECO:0000256" key="16">
    <source>
        <dbReference type="HAMAP-Rule" id="MF_00037"/>
    </source>
</evidence>
<dbReference type="GO" id="GO:0008762">
    <property type="term" value="F:UDP-N-acetylmuramate dehydrogenase activity"/>
    <property type="evidence" value="ECO:0007669"/>
    <property type="project" value="UniProtKB-UniRule"/>
</dbReference>
<dbReference type="GO" id="GO:0071949">
    <property type="term" value="F:FAD binding"/>
    <property type="evidence" value="ECO:0007669"/>
    <property type="project" value="InterPro"/>
</dbReference>
<dbReference type="GO" id="GO:0008360">
    <property type="term" value="P:regulation of cell shape"/>
    <property type="evidence" value="ECO:0007669"/>
    <property type="project" value="UniProtKB-KW"/>
</dbReference>
<dbReference type="EMBL" id="PFAK01000008">
    <property type="protein sequence ID" value="PIR96537.1"/>
    <property type="molecule type" value="Genomic_DNA"/>
</dbReference>
<organism evidence="18 19">
    <name type="scientific">Candidatus Doudnabacteria bacterium CG10_big_fil_rev_8_21_14_0_10_42_18</name>
    <dbReference type="NCBI Taxonomy" id="1974552"/>
    <lineage>
        <taxon>Bacteria</taxon>
        <taxon>Candidatus Doudnaibacteriota</taxon>
    </lineage>
</organism>
<feature type="active site" evidence="16">
    <location>
        <position position="353"/>
    </location>
</feature>
<evidence type="ECO:0000256" key="1">
    <source>
        <dbReference type="ARBA" id="ARBA00001974"/>
    </source>
</evidence>
<feature type="domain" description="FAD-binding PCMH-type" evidence="17">
    <location>
        <begin position="16"/>
        <end position="189"/>
    </location>
</feature>
<dbReference type="Gene3D" id="3.90.78.10">
    <property type="entry name" value="UDP-N-acetylenolpyruvoylglucosamine reductase, C-terminal domain"/>
    <property type="match status" value="1"/>
</dbReference>
<dbReference type="Gene3D" id="3.30.465.10">
    <property type="match status" value="1"/>
</dbReference>
<dbReference type="NCBIfam" id="NF010478">
    <property type="entry name" value="PRK13903.1"/>
    <property type="match status" value="1"/>
</dbReference>
<evidence type="ECO:0000256" key="6">
    <source>
        <dbReference type="ARBA" id="ARBA00022618"/>
    </source>
</evidence>
<evidence type="ECO:0000313" key="19">
    <source>
        <dbReference type="Proteomes" id="UP000230922"/>
    </source>
</evidence>
<keyword evidence="12 16" id="KW-0560">Oxidoreductase</keyword>
<evidence type="ECO:0000256" key="3">
    <source>
        <dbReference type="ARBA" id="ARBA00004496"/>
    </source>
</evidence>
<reference evidence="19" key="1">
    <citation type="submission" date="2017-09" db="EMBL/GenBank/DDBJ databases">
        <title>Depth-based differentiation of microbial function through sediment-hosted aquifers and enrichment of novel symbionts in the deep terrestrial subsurface.</title>
        <authorList>
            <person name="Probst A.J."/>
            <person name="Ladd B."/>
            <person name="Jarett J.K."/>
            <person name="Geller-Mcgrath D.E."/>
            <person name="Sieber C.M.K."/>
            <person name="Emerson J.B."/>
            <person name="Anantharaman K."/>
            <person name="Thomas B.C."/>
            <person name="Malmstrom R."/>
            <person name="Stieglmeier M."/>
            <person name="Klingl A."/>
            <person name="Woyke T."/>
            <person name="Ryan C.M."/>
            <person name="Banfield J.F."/>
        </authorList>
    </citation>
    <scope>NUCLEOTIDE SEQUENCE [LARGE SCALE GENOMIC DNA]</scope>
</reference>
<dbReference type="AlphaFoldDB" id="A0A2H0VBP1"/>
<keyword evidence="9 16" id="KW-0521">NADP</keyword>
<keyword evidence="5 16" id="KW-0963">Cytoplasm</keyword>
<dbReference type="Pfam" id="PF02873">
    <property type="entry name" value="MurB_C"/>
    <property type="match status" value="1"/>
</dbReference>
<dbReference type="HAMAP" id="MF_00037">
    <property type="entry name" value="MurB"/>
    <property type="match status" value="1"/>
</dbReference>
<keyword evidence="8 16" id="KW-0274">FAD</keyword>
<keyword evidence="11 16" id="KW-0573">Peptidoglycan synthesis</keyword>
<dbReference type="SUPFAM" id="SSF56194">
    <property type="entry name" value="Uridine diphospho-N-Acetylenolpyruvylglucosamine reductase, MurB, C-terminal domain"/>
    <property type="match status" value="1"/>
</dbReference>
<dbReference type="InterPro" id="IPR036318">
    <property type="entry name" value="FAD-bd_PCMH-like_sf"/>
</dbReference>
<dbReference type="GO" id="GO:0071555">
    <property type="term" value="P:cell wall organization"/>
    <property type="evidence" value="ECO:0007669"/>
    <property type="project" value="UniProtKB-KW"/>
</dbReference>
<dbReference type="InterPro" id="IPR006094">
    <property type="entry name" value="Oxid_FAD_bind_N"/>
</dbReference>
<dbReference type="PANTHER" id="PTHR21071:SF4">
    <property type="entry name" value="UDP-N-ACETYLENOLPYRUVOYLGLUCOSAMINE REDUCTASE"/>
    <property type="match status" value="1"/>
</dbReference>